<evidence type="ECO:0000313" key="2">
    <source>
        <dbReference type="EMBL" id="PWU24237.1"/>
    </source>
</evidence>
<dbReference type="EMBL" id="PSRQ01000006">
    <property type="protein sequence ID" value="PWU24237.1"/>
    <property type="molecule type" value="Genomic_DNA"/>
</dbReference>
<comment type="caution">
    <text evidence="2">The sequence shown here is derived from an EMBL/GenBank/DDBJ whole genome shotgun (WGS) entry which is preliminary data.</text>
</comment>
<feature type="region of interest" description="Disordered" evidence="1">
    <location>
        <begin position="1"/>
        <end position="40"/>
    </location>
</feature>
<reference evidence="2 3" key="1">
    <citation type="submission" date="2018-02" db="EMBL/GenBank/DDBJ databases">
        <title>Genomic Reconstructions from Amazon Rainforest and Pasture Soil Reveal Novel Insights into the Physiology of Candidate Phyla in Tropical Sites.</title>
        <authorList>
            <person name="Kroeger M.E."/>
            <person name="Delmont T."/>
            <person name="Eren A.M."/>
            <person name="Guo J."/>
            <person name="Meyer K.M."/>
            <person name="Khan K."/>
            <person name="Rodrigues J.L.M."/>
            <person name="Bohannan B.J.M."/>
            <person name="Tringe S."/>
            <person name="Borges C.D."/>
            <person name="Tiedje J."/>
            <person name="Tsai S.M."/>
            <person name="Nusslein K."/>
        </authorList>
    </citation>
    <scope>NUCLEOTIDE SEQUENCE [LARGE SCALE GENOMIC DNA]</scope>
    <source>
        <strain evidence="2">Amazon FNV 2010 28 9</strain>
    </source>
</reference>
<evidence type="ECO:0000256" key="1">
    <source>
        <dbReference type="SAM" id="MobiDB-lite"/>
    </source>
</evidence>
<organism evidence="2 3">
    <name type="scientific">Candidatus Cerribacteria bacterium 'Amazon FNV 2010 28 9'</name>
    <dbReference type="NCBI Taxonomy" id="2081795"/>
    <lineage>
        <taxon>Bacteria</taxon>
        <taxon>Candidatus Cerribacteria</taxon>
    </lineage>
</organism>
<gene>
    <name evidence="2" type="ORF">C5B42_00255</name>
</gene>
<dbReference type="AlphaFoldDB" id="A0A317JQF6"/>
<sequence length="120" mass="13678">MSEQEFDESPLTPEEEREREEQLNRKMVEDSAQRRGESEDPTFIMAKRLAQLLQEKKITASDMRMYGIDVRIAQRAVAGKLLPSDFNNPHTMRGLALFAGFPTAEKLIEFLQSDDSSSAK</sequence>
<evidence type="ECO:0000313" key="3">
    <source>
        <dbReference type="Proteomes" id="UP000246104"/>
    </source>
</evidence>
<dbReference type="Proteomes" id="UP000246104">
    <property type="component" value="Unassembled WGS sequence"/>
</dbReference>
<feature type="compositionally biased region" description="Acidic residues" evidence="1">
    <location>
        <begin position="1"/>
        <end position="13"/>
    </location>
</feature>
<protein>
    <submittedName>
        <fullName evidence="2">Uncharacterized protein</fullName>
    </submittedName>
</protein>
<accession>A0A317JQF6</accession>
<proteinExistence type="predicted"/>
<feature type="compositionally biased region" description="Basic and acidic residues" evidence="1">
    <location>
        <begin position="14"/>
        <end position="38"/>
    </location>
</feature>
<name>A0A317JQF6_9BACT</name>